<feature type="transmembrane region" description="Helical" evidence="1">
    <location>
        <begin position="110"/>
        <end position="132"/>
    </location>
</feature>
<dbReference type="Proteomes" id="UP000095743">
    <property type="component" value="Chromosome"/>
</dbReference>
<gene>
    <name evidence="2" type="ORF">Gferi_18400</name>
</gene>
<dbReference type="STRING" id="1424294.Gferi_18400"/>
<dbReference type="RefSeq" id="WP_069979075.1">
    <property type="nucleotide sequence ID" value="NZ_CP017269.1"/>
</dbReference>
<keyword evidence="3" id="KW-1185">Reference proteome</keyword>
<evidence type="ECO:0000313" key="3">
    <source>
        <dbReference type="Proteomes" id="UP000095743"/>
    </source>
</evidence>
<evidence type="ECO:0000313" key="2">
    <source>
        <dbReference type="EMBL" id="AOT71350.1"/>
    </source>
</evidence>
<evidence type="ECO:0000256" key="1">
    <source>
        <dbReference type="SAM" id="Phobius"/>
    </source>
</evidence>
<name>A0A1D8GKB1_9FIRM</name>
<feature type="transmembrane region" description="Helical" evidence="1">
    <location>
        <begin position="87"/>
        <end position="104"/>
    </location>
</feature>
<reference evidence="2 3" key="1">
    <citation type="submission" date="2016-09" db="EMBL/GenBank/DDBJ databases">
        <title>Genomic analysis reveals versatility of anaerobic energy metabolism of Geosporobacter ferrireducens IRF9 of phylum Firmicutes.</title>
        <authorList>
            <person name="Kim S.-J."/>
        </authorList>
    </citation>
    <scope>NUCLEOTIDE SEQUENCE [LARGE SCALE GENOMIC DNA]</scope>
    <source>
        <strain evidence="2 3">IRF9</strain>
    </source>
</reference>
<keyword evidence="1" id="KW-0812">Transmembrane</keyword>
<accession>A0A1D8GKB1</accession>
<feature type="transmembrane region" description="Helical" evidence="1">
    <location>
        <begin position="12"/>
        <end position="41"/>
    </location>
</feature>
<organism evidence="2 3">
    <name type="scientific">Geosporobacter ferrireducens</name>
    <dbReference type="NCBI Taxonomy" id="1424294"/>
    <lineage>
        <taxon>Bacteria</taxon>
        <taxon>Bacillati</taxon>
        <taxon>Bacillota</taxon>
        <taxon>Clostridia</taxon>
        <taxon>Peptostreptococcales</taxon>
        <taxon>Thermotaleaceae</taxon>
        <taxon>Geosporobacter</taxon>
    </lineage>
</organism>
<dbReference type="EMBL" id="CP017269">
    <property type="protein sequence ID" value="AOT71350.1"/>
    <property type="molecule type" value="Genomic_DNA"/>
</dbReference>
<dbReference type="AlphaFoldDB" id="A0A1D8GKB1"/>
<dbReference type="KEGG" id="gfe:Gferi_18400"/>
<dbReference type="OrthoDB" id="9786132at2"/>
<keyword evidence="1" id="KW-1133">Transmembrane helix</keyword>
<protein>
    <submittedName>
        <fullName evidence="2">4Fe-4S ferredoxin</fullName>
    </submittedName>
</protein>
<sequence>MAKIKSHQGWSWILLIMFLLLSILDIRFGLLGFICMSAPIYHALRGKGKIHCSKYCPRGSLLGKFLQRLSFENELPLFMKGKKAKNTLLGLMLFMFSLSLYHAGFDSRAIGFAVFRLMTVSLIFGMIMGIIYKPRSWCIVCPMGHATGLIRDFQNQNNREKKANQNQVA</sequence>
<proteinExistence type="predicted"/>
<keyword evidence="1" id="KW-0472">Membrane</keyword>